<dbReference type="EMBL" id="FMKA01000007">
    <property type="protein sequence ID" value="SCP96979.1"/>
    <property type="molecule type" value="Genomic_DNA"/>
</dbReference>
<evidence type="ECO:0000313" key="1">
    <source>
        <dbReference type="EMBL" id="SCP96979.1"/>
    </source>
</evidence>
<proteinExistence type="predicted"/>
<sequence>MHIKENINLIQFLETVRLCKAEVYFETAEGDSLALRSALCQYIFCTLSNKPEILYRGNIRFDDPDDVTLVSGYLNA</sequence>
<organism evidence="1 2">
    <name type="scientific">Anaerobium acetethylicum</name>
    <dbReference type="NCBI Taxonomy" id="1619234"/>
    <lineage>
        <taxon>Bacteria</taxon>
        <taxon>Bacillati</taxon>
        <taxon>Bacillota</taxon>
        <taxon>Clostridia</taxon>
        <taxon>Lachnospirales</taxon>
        <taxon>Lachnospiraceae</taxon>
        <taxon>Anaerobium</taxon>
    </lineage>
</organism>
<dbReference type="AlphaFoldDB" id="A0A1D3TSW6"/>
<evidence type="ECO:0008006" key="3">
    <source>
        <dbReference type="Google" id="ProtNLM"/>
    </source>
</evidence>
<dbReference type="OrthoDB" id="1683411at2"/>
<evidence type="ECO:0000313" key="2">
    <source>
        <dbReference type="Proteomes" id="UP000199315"/>
    </source>
</evidence>
<gene>
    <name evidence="1" type="ORF">SAMN05421730_100784</name>
</gene>
<protein>
    <recommendedName>
        <fullName evidence="3">Polya polymerase</fullName>
    </recommendedName>
</protein>
<dbReference type="RefSeq" id="WP_091232612.1">
    <property type="nucleotide sequence ID" value="NZ_FMKA01000007.1"/>
</dbReference>
<reference evidence="1 2" key="1">
    <citation type="submission" date="2016-09" db="EMBL/GenBank/DDBJ databases">
        <authorList>
            <person name="Capua I."/>
            <person name="De Benedictis P."/>
            <person name="Joannis T."/>
            <person name="Lombin L.H."/>
            <person name="Cattoli G."/>
        </authorList>
    </citation>
    <scope>NUCLEOTIDE SEQUENCE [LARGE SCALE GENOMIC DNA]</scope>
    <source>
        <strain evidence="1 2">GluBS11</strain>
    </source>
</reference>
<name>A0A1D3TSW6_9FIRM</name>
<accession>A0A1D3TSW6</accession>
<keyword evidence="2" id="KW-1185">Reference proteome</keyword>
<dbReference type="Proteomes" id="UP000199315">
    <property type="component" value="Unassembled WGS sequence"/>
</dbReference>